<organism evidence="1 2">
    <name type="scientific">Handroanthus impetiginosus</name>
    <dbReference type="NCBI Taxonomy" id="429701"/>
    <lineage>
        <taxon>Eukaryota</taxon>
        <taxon>Viridiplantae</taxon>
        <taxon>Streptophyta</taxon>
        <taxon>Embryophyta</taxon>
        <taxon>Tracheophyta</taxon>
        <taxon>Spermatophyta</taxon>
        <taxon>Magnoliopsida</taxon>
        <taxon>eudicotyledons</taxon>
        <taxon>Gunneridae</taxon>
        <taxon>Pentapetalae</taxon>
        <taxon>asterids</taxon>
        <taxon>lamiids</taxon>
        <taxon>Lamiales</taxon>
        <taxon>Bignoniaceae</taxon>
        <taxon>Crescentiina</taxon>
        <taxon>Tabebuia alliance</taxon>
        <taxon>Handroanthus</taxon>
    </lineage>
</organism>
<evidence type="ECO:0000313" key="2">
    <source>
        <dbReference type="Proteomes" id="UP000231279"/>
    </source>
</evidence>
<accession>A0A2G9HPJ0</accession>
<name>A0A2G9HPJ0_9LAMI</name>
<dbReference type="Proteomes" id="UP000231279">
    <property type="component" value="Unassembled WGS sequence"/>
</dbReference>
<comment type="caution">
    <text evidence="1">The sequence shown here is derived from an EMBL/GenBank/DDBJ whole genome shotgun (WGS) entry which is preliminary data.</text>
</comment>
<dbReference type="AlphaFoldDB" id="A0A2G9HPJ0"/>
<protein>
    <submittedName>
        <fullName evidence="1">Uncharacterized protein</fullName>
    </submittedName>
</protein>
<proteinExistence type="predicted"/>
<gene>
    <name evidence="1" type="ORF">CDL12_07882</name>
</gene>
<sequence>MKHAKIDRRLTLTRSASDNGLAETSLFRSWVTKSITGSGSMKAVDDISAPSRTVIHKIKRIKNHGIDQRKEE</sequence>
<reference evidence="2" key="1">
    <citation type="journal article" date="2018" name="Gigascience">
        <title>Genome assembly of the Pink Ipe (Handroanthus impetiginosus, Bignoniaceae), a highly valued, ecologically keystone Neotropical timber forest tree.</title>
        <authorList>
            <person name="Silva-Junior O.B."/>
            <person name="Grattapaglia D."/>
            <person name="Novaes E."/>
            <person name="Collevatti R.G."/>
        </authorList>
    </citation>
    <scope>NUCLEOTIDE SEQUENCE [LARGE SCALE GENOMIC DNA]</scope>
    <source>
        <strain evidence="2">cv. UFG-1</strain>
    </source>
</reference>
<evidence type="ECO:0000313" key="1">
    <source>
        <dbReference type="EMBL" id="PIN19441.1"/>
    </source>
</evidence>
<dbReference type="EMBL" id="NKXS01001279">
    <property type="protein sequence ID" value="PIN19441.1"/>
    <property type="molecule type" value="Genomic_DNA"/>
</dbReference>
<keyword evidence="2" id="KW-1185">Reference proteome</keyword>